<dbReference type="AlphaFoldDB" id="A0A1T4WIR8"/>
<dbReference type="RefSeq" id="WP_078685592.1">
    <property type="nucleotide sequence ID" value="NZ_FUYA01000008.1"/>
</dbReference>
<feature type="active site" description="Proton acceptor" evidence="10">
    <location>
        <position position="322"/>
    </location>
</feature>
<dbReference type="GO" id="GO:0008939">
    <property type="term" value="F:nicotinate-nucleotide-dimethylbenzimidazole phosphoribosyltransferase activity"/>
    <property type="evidence" value="ECO:0007669"/>
    <property type="project" value="UniProtKB-UniRule"/>
</dbReference>
<dbReference type="EMBL" id="FUYA01000008">
    <property type="protein sequence ID" value="SKA77202.1"/>
    <property type="molecule type" value="Genomic_DNA"/>
</dbReference>
<dbReference type="CDD" id="cd02439">
    <property type="entry name" value="DMB-PRT_CobT"/>
    <property type="match status" value="1"/>
</dbReference>
<evidence type="ECO:0000256" key="2">
    <source>
        <dbReference type="ARBA" id="ARBA00007110"/>
    </source>
</evidence>
<accession>A0A1T4WIR8</accession>
<keyword evidence="12" id="KW-1185">Reference proteome</keyword>
<comment type="pathway">
    <text evidence="1 10">Nucleoside biosynthesis; alpha-ribazole biosynthesis; alpha-ribazole from 5,6-dimethylbenzimidazole: step 1/2.</text>
</comment>
<dbReference type="OrthoDB" id="9781491at2"/>
<comment type="similarity">
    <text evidence="2 10">Belongs to the CobT family.</text>
</comment>
<reference evidence="11 12" key="1">
    <citation type="submission" date="2017-02" db="EMBL/GenBank/DDBJ databases">
        <authorList>
            <person name="Peterson S.W."/>
        </authorList>
    </citation>
    <scope>NUCLEOTIDE SEQUENCE [LARGE SCALE GENOMIC DNA]</scope>
    <source>
        <strain evidence="11 12">DSM 18034</strain>
    </source>
</reference>
<dbReference type="FunFam" id="3.40.50.10210:FF:000001">
    <property type="entry name" value="Nicotinate-nucleotide--dimethylbenzimidazole phosphoribosyltransferase"/>
    <property type="match status" value="1"/>
</dbReference>
<dbReference type="NCBIfam" id="NF000996">
    <property type="entry name" value="PRK00105.1"/>
    <property type="match status" value="1"/>
</dbReference>
<dbReference type="UniPathway" id="UPA00061">
    <property type="reaction ID" value="UER00516"/>
</dbReference>
<protein>
    <recommendedName>
        <fullName evidence="4 10">Nicotinate-nucleotide--dimethylbenzimidazole phosphoribosyltransferase</fullName>
        <shortName evidence="10">NN:DBI PRT</shortName>
        <ecNumber evidence="3 10">2.4.2.21</ecNumber>
    </recommendedName>
    <alternativeName>
        <fullName evidence="8 10">N(1)-alpha-phosphoribosyltransferase</fullName>
    </alternativeName>
</protein>
<proteinExistence type="inferred from homology"/>
<dbReference type="Proteomes" id="UP000189733">
    <property type="component" value="Unassembled WGS sequence"/>
</dbReference>
<evidence type="ECO:0000256" key="10">
    <source>
        <dbReference type="HAMAP-Rule" id="MF_00230"/>
    </source>
</evidence>
<evidence type="ECO:0000256" key="9">
    <source>
        <dbReference type="ARBA" id="ARBA00047340"/>
    </source>
</evidence>
<dbReference type="Pfam" id="PF02277">
    <property type="entry name" value="DBI_PRT"/>
    <property type="match status" value="1"/>
</dbReference>
<dbReference type="STRING" id="1121442.SAMN02745702_02307"/>
<dbReference type="PANTHER" id="PTHR43463:SF1">
    <property type="entry name" value="NICOTINATE-NUCLEOTIDE--DIMETHYLBENZIMIDAZOLE PHOSPHORIBOSYLTRANSFERASE"/>
    <property type="match status" value="1"/>
</dbReference>
<dbReference type="InterPro" id="IPR017846">
    <property type="entry name" value="Nict_dMeBzImd_PRibTrfase_bact"/>
</dbReference>
<dbReference type="NCBIfam" id="TIGR03160">
    <property type="entry name" value="cobT_DBIPRT"/>
    <property type="match status" value="1"/>
</dbReference>
<evidence type="ECO:0000313" key="11">
    <source>
        <dbReference type="EMBL" id="SKA77202.1"/>
    </source>
</evidence>
<organism evidence="11 12">
    <name type="scientific">Desulfobaculum bizertense DSM 18034</name>
    <dbReference type="NCBI Taxonomy" id="1121442"/>
    <lineage>
        <taxon>Bacteria</taxon>
        <taxon>Pseudomonadati</taxon>
        <taxon>Thermodesulfobacteriota</taxon>
        <taxon>Desulfovibrionia</taxon>
        <taxon>Desulfovibrionales</taxon>
        <taxon>Desulfovibrionaceae</taxon>
        <taxon>Desulfobaculum</taxon>
    </lineage>
</organism>
<evidence type="ECO:0000256" key="3">
    <source>
        <dbReference type="ARBA" id="ARBA00011991"/>
    </source>
</evidence>
<comment type="catalytic activity">
    <reaction evidence="9 10">
        <text>5,6-dimethylbenzimidazole + nicotinate beta-D-ribonucleotide = alpha-ribazole 5'-phosphate + nicotinate + H(+)</text>
        <dbReference type="Rhea" id="RHEA:11196"/>
        <dbReference type="ChEBI" id="CHEBI:15378"/>
        <dbReference type="ChEBI" id="CHEBI:15890"/>
        <dbReference type="ChEBI" id="CHEBI:32544"/>
        <dbReference type="ChEBI" id="CHEBI:57502"/>
        <dbReference type="ChEBI" id="CHEBI:57918"/>
        <dbReference type="EC" id="2.4.2.21"/>
    </reaction>
</comment>
<evidence type="ECO:0000256" key="8">
    <source>
        <dbReference type="ARBA" id="ARBA00030686"/>
    </source>
</evidence>
<keyword evidence="5 10" id="KW-0169">Cobalamin biosynthesis</keyword>
<keyword evidence="7 10" id="KW-0808">Transferase</keyword>
<dbReference type="GO" id="GO:0009236">
    <property type="term" value="P:cobalamin biosynthetic process"/>
    <property type="evidence" value="ECO:0007669"/>
    <property type="project" value="UniProtKB-UniRule"/>
</dbReference>
<evidence type="ECO:0000256" key="4">
    <source>
        <dbReference type="ARBA" id="ARBA00015486"/>
    </source>
</evidence>
<evidence type="ECO:0000256" key="1">
    <source>
        <dbReference type="ARBA" id="ARBA00005049"/>
    </source>
</evidence>
<name>A0A1T4WIR8_9BACT</name>
<dbReference type="InterPro" id="IPR003200">
    <property type="entry name" value="Nict_dMeBzImd_PRibTrfase"/>
</dbReference>
<dbReference type="SUPFAM" id="SSF52733">
    <property type="entry name" value="Nicotinate mononucleotide:5,6-dimethylbenzimidazole phosphoribosyltransferase (CobT)"/>
    <property type="match status" value="1"/>
</dbReference>
<sequence>MKDSLQKVIQSIAPLNQELAKKARHRLDYLAKPRGSLGRFEDIATQIFCIQEGQKPCVDPTRIYTVAADHGVIESGVSVSPQVITRQMVGAFLQNGGGINALTNSYNIDLKVVDAGCVGGPFEDCPFMLQRKLAQGTANLAKGPAMSEELCLKALQLGFALAEEAHADGIKTLGTGEMGVGNTTPSTALFSAFFQLDPAYLAGPGGGLDSEGIQHKVSVIREALRVNASAIESGDPLRILAALGGIELATLTGLILRAASLRMLVVVDGYISSAAYAAAWKLQPLVHDYCVLSHVSAEPGHARVVDAMDAAPLLNLGFRLGEGTGAAVAIPLLRGAVDAFNNMLSFENAGVIVAEDL</sequence>
<keyword evidence="6 10" id="KW-0328">Glycosyltransferase</keyword>
<dbReference type="Gene3D" id="1.10.1610.10">
    <property type="match status" value="1"/>
</dbReference>
<dbReference type="PANTHER" id="PTHR43463">
    <property type="entry name" value="NICOTINATE-NUCLEOTIDE--DIMETHYLBENZIMIDAZOLE PHOSPHORIBOSYLTRANSFERASE"/>
    <property type="match status" value="1"/>
</dbReference>
<evidence type="ECO:0000256" key="6">
    <source>
        <dbReference type="ARBA" id="ARBA00022676"/>
    </source>
</evidence>
<dbReference type="Gene3D" id="3.40.50.10210">
    <property type="match status" value="1"/>
</dbReference>
<dbReference type="InterPro" id="IPR036087">
    <property type="entry name" value="Nict_dMeBzImd_PRibTrfase_sf"/>
</dbReference>
<comment type="function">
    <text evidence="10">Catalyzes the synthesis of alpha-ribazole-5'-phosphate from nicotinate mononucleotide (NAMN) and 5,6-dimethylbenzimidazole (DMB).</text>
</comment>
<dbReference type="HAMAP" id="MF_00230">
    <property type="entry name" value="CobT"/>
    <property type="match status" value="1"/>
</dbReference>
<evidence type="ECO:0000256" key="5">
    <source>
        <dbReference type="ARBA" id="ARBA00022573"/>
    </source>
</evidence>
<evidence type="ECO:0000313" key="12">
    <source>
        <dbReference type="Proteomes" id="UP000189733"/>
    </source>
</evidence>
<gene>
    <name evidence="10" type="primary">cobT</name>
    <name evidence="11" type="ORF">SAMN02745702_02307</name>
</gene>
<dbReference type="InterPro" id="IPR023195">
    <property type="entry name" value="Nict_dMeBzImd_PRibTrfase_N"/>
</dbReference>
<evidence type="ECO:0000256" key="7">
    <source>
        <dbReference type="ARBA" id="ARBA00022679"/>
    </source>
</evidence>
<dbReference type="EC" id="2.4.2.21" evidence="3 10"/>